<feature type="transmembrane region" description="Helical" evidence="11">
    <location>
        <begin position="7"/>
        <end position="25"/>
    </location>
</feature>
<keyword evidence="8 10" id="KW-0472">Membrane</keyword>
<keyword evidence="13" id="KW-1185">Reference proteome</keyword>
<protein>
    <recommendedName>
        <fullName evidence="10">Cytochrome c oxidase polypeptide 4</fullName>
        <ecNumber evidence="10">7.1.1.9</ecNumber>
    </recommendedName>
    <alternativeName>
        <fullName evidence="10">Cytochrome aa3 subunit 4</fullName>
    </alternativeName>
    <alternativeName>
        <fullName evidence="10">Cytochrome c oxidase polypeptide IV</fullName>
    </alternativeName>
</protein>
<dbReference type="Proteomes" id="UP000252586">
    <property type="component" value="Unassembled WGS sequence"/>
</dbReference>
<evidence type="ECO:0000256" key="4">
    <source>
        <dbReference type="ARBA" id="ARBA00022475"/>
    </source>
</evidence>
<evidence type="ECO:0000313" key="13">
    <source>
        <dbReference type="Proteomes" id="UP000252586"/>
    </source>
</evidence>
<evidence type="ECO:0000256" key="1">
    <source>
        <dbReference type="ARBA" id="ARBA00002536"/>
    </source>
</evidence>
<comment type="caution">
    <text evidence="12">The sequence shown here is derived from an EMBL/GenBank/DDBJ whole genome shotgun (WGS) entry which is preliminary data.</text>
</comment>
<comment type="subunit">
    <text evidence="10">Associates with subunits I, II and III to form cytochrome c oxidase.</text>
</comment>
<dbReference type="GO" id="GO:0005886">
    <property type="term" value="C:plasma membrane"/>
    <property type="evidence" value="ECO:0007669"/>
    <property type="project" value="UniProtKB-SubCell"/>
</dbReference>
<accession>A0A366DJP7</accession>
<evidence type="ECO:0000256" key="11">
    <source>
        <dbReference type="SAM" id="Phobius"/>
    </source>
</evidence>
<evidence type="ECO:0000256" key="2">
    <source>
        <dbReference type="ARBA" id="ARBA00004651"/>
    </source>
</evidence>
<comment type="similarity">
    <text evidence="3 10">Belongs to the cytochrome c oxidase bacterial subunit CtaF family.</text>
</comment>
<keyword evidence="5 11" id="KW-0812">Transmembrane</keyword>
<evidence type="ECO:0000256" key="6">
    <source>
        <dbReference type="ARBA" id="ARBA00022967"/>
    </source>
</evidence>
<evidence type="ECO:0000256" key="3">
    <source>
        <dbReference type="ARBA" id="ARBA00006870"/>
    </source>
</evidence>
<comment type="function">
    <text evidence="1 10">Part of cytochrome c oxidase, its function is unknown.</text>
</comment>
<name>A0A366DJP7_9NOCA</name>
<dbReference type="RefSeq" id="WP_067511124.1">
    <property type="nucleotide sequence ID" value="NZ_CP107943.1"/>
</dbReference>
<organism evidence="12 13">
    <name type="scientific">Nocardia puris</name>
    <dbReference type="NCBI Taxonomy" id="208602"/>
    <lineage>
        <taxon>Bacteria</taxon>
        <taxon>Bacillati</taxon>
        <taxon>Actinomycetota</taxon>
        <taxon>Actinomycetes</taxon>
        <taxon>Mycobacteriales</taxon>
        <taxon>Nocardiaceae</taxon>
        <taxon>Nocardia</taxon>
    </lineage>
</organism>
<comment type="subcellular location">
    <subcellularLocation>
        <location evidence="2">Cell membrane</location>
        <topology evidence="2">Multi-pass membrane protein</topology>
    </subcellularLocation>
</comment>
<dbReference type="GO" id="GO:0022900">
    <property type="term" value="P:electron transport chain"/>
    <property type="evidence" value="ECO:0007669"/>
    <property type="project" value="InterPro"/>
</dbReference>
<evidence type="ECO:0000313" key="12">
    <source>
        <dbReference type="EMBL" id="RBO90251.1"/>
    </source>
</evidence>
<dbReference type="STRING" id="1210090.GCA_001613185_04436"/>
<evidence type="ECO:0000256" key="7">
    <source>
        <dbReference type="ARBA" id="ARBA00022989"/>
    </source>
</evidence>
<comment type="catalytic activity">
    <reaction evidence="9 10">
        <text>4 Fe(II)-[cytochrome c] + O2 + 8 H(+)(in) = 4 Fe(III)-[cytochrome c] + 2 H2O + 4 H(+)(out)</text>
        <dbReference type="Rhea" id="RHEA:11436"/>
        <dbReference type="Rhea" id="RHEA-COMP:10350"/>
        <dbReference type="Rhea" id="RHEA-COMP:14399"/>
        <dbReference type="ChEBI" id="CHEBI:15377"/>
        <dbReference type="ChEBI" id="CHEBI:15378"/>
        <dbReference type="ChEBI" id="CHEBI:15379"/>
        <dbReference type="ChEBI" id="CHEBI:29033"/>
        <dbReference type="ChEBI" id="CHEBI:29034"/>
        <dbReference type="EC" id="7.1.1.9"/>
    </reaction>
</comment>
<dbReference type="PIRSF" id="PIRSF017385">
    <property type="entry name" value="CtaF"/>
    <property type="match status" value="1"/>
</dbReference>
<dbReference type="OrthoDB" id="5244617at2"/>
<evidence type="ECO:0000256" key="9">
    <source>
        <dbReference type="ARBA" id="ARBA00047816"/>
    </source>
</evidence>
<dbReference type="GO" id="GO:0004129">
    <property type="term" value="F:cytochrome-c oxidase activity"/>
    <property type="evidence" value="ECO:0007669"/>
    <property type="project" value="UniProtKB-EC"/>
</dbReference>
<evidence type="ECO:0000256" key="5">
    <source>
        <dbReference type="ARBA" id="ARBA00022692"/>
    </source>
</evidence>
<keyword evidence="7 11" id="KW-1133">Transmembrane helix</keyword>
<gene>
    <name evidence="12" type="ORF">DFR74_106136</name>
</gene>
<evidence type="ECO:0000256" key="8">
    <source>
        <dbReference type="ARBA" id="ARBA00023136"/>
    </source>
</evidence>
<feature type="transmembrane region" description="Helical" evidence="11">
    <location>
        <begin position="113"/>
        <end position="133"/>
    </location>
</feature>
<dbReference type="AlphaFoldDB" id="A0A366DJP7"/>
<reference evidence="12 13" key="1">
    <citation type="submission" date="2018-06" db="EMBL/GenBank/DDBJ databases">
        <title>Genomic Encyclopedia of Type Strains, Phase IV (KMG-IV): sequencing the most valuable type-strain genomes for metagenomic binning, comparative biology and taxonomic classification.</title>
        <authorList>
            <person name="Goeker M."/>
        </authorList>
    </citation>
    <scope>NUCLEOTIDE SEQUENCE [LARGE SCALE GENOMIC DNA]</scope>
    <source>
        <strain evidence="12 13">DSM 44599</strain>
    </source>
</reference>
<sequence>MKIEARIFELLTVFFILVGVVYAFFTAQSRTGVEWAGTTAIVLTAGLSLIVGTYFRFIARRLDLRPEDYEDAEIVDGAGDLGFFSPGSPWPITLAAAGSVTALGLAFFEPWLIAVGVVCVIVAAAGLVFEYHLGPEKH</sequence>
<dbReference type="EMBL" id="QNRE01000006">
    <property type="protein sequence ID" value="RBO90251.1"/>
    <property type="molecule type" value="Genomic_DNA"/>
</dbReference>
<proteinExistence type="inferred from homology"/>
<dbReference type="EC" id="7.1.1.9" evidence="10"/>
<dbReference type="Pfam" id="PF12270">
    <property type="entry name" value="Cyt_c_ox_IV"/>
    <property type="match status" value="1"/>
</dbReference>
<dbReference type="InterPro" id="IPR021050">
    <property type="entry name" value="Cyt_c_oxidase_su4_actinobac"/>
</dbReference>
<keyword evidence="6 10" id="KW-1278">Translocase</keyword>
<feature type="transmembrane region" description="Helical" evidence="11">
    <location>
        <begin position="37"/>
        <end position="55"/>
    </location>
</feature>
<keyword evidence="4 10" id="KW-1003">Cell membrane</keyword>
<evidence type="ECO:0000256" key="10">
    <source>
        <dbReference type="PIRNR" id="PIRNR017385"/>
    </source>
</evidence>